<comment type="caution">
    <text evidence="2">The sequence shown here is derived from an EMBL/GenBank/DDBJ whole genome shotgun (WGS) entry which is preliminary data.</text>
</comment>
<feature type="transmembrane region" description="Helical" evidence="1">
    <location>
        <begin position="82"/>
        <end position="106"/>
    </location>
</feature>
<keyword evidence="1" id="KW-1133">Transmembrane helix</keyword>
<feature type="transmembrane region" description="Helical" evidence="1">
    <location>
        <begin position="170"/>
        <end position="191"/>
    </location>
</feature>
<keyword evidence="1" id="KW-0472">Membrane</keyword>
<proteinExistence type="predicted"/>
<dbReference type="Proteomes" id="UP000580250">
    <property type="component" value="Unassembled WGS sequence"/>
</dbReference>
<keyword evidence="1" id="KW-0812">Transmembrane</keyword>
<organism evidence="2 3">
    <name type="scientific">Meloidogyne enterolobii</name>
    <name type="common">Root-knot nematode worm</name>
    <name type="synonym">Meloidogyne mayaguensis</name>
    <dbReference type="NCBI Taxonomy" id="390850"/>
    <lineage>
        <taxon>Eukaryota</taxon>
        <taxon>Metazoa</taxon>
        <taxon>Ecdysozoa</taxon>
        <taxon>Nematoda</taxon>
        <taxon>Chromadorea</taxon>
        <taxon>Rhabditida</taxon>
        <taxon>Tylenchina</taxon>
        <taxon>Tylenchomorpha</taxon>
        <taxon>Tylenchoidea</taxon>
        <taxon>Meloidogynidae</taxon>
        <taxon>Meloidogyninae</taxon>
        <taxon>Meloidogyne</taxon>
    </lineage>
</organism>
<protein>
    <submittedName>
        <fullName evidence="2">Uncharacterized protein</fullName>
    </submittedName>
</protein>
<feature type="transmembrane region" description="Helical" evidence="1">
    <location>
        <begin position="262"/>
        <end position="284"/>
    </location>
</feature>
<gene>
    <name evidence="2" type="ORF">MENT_LOCUS11623</name>
</gene>
<dbReference type="OrthoDB" id="5886072at2759"/>
<evidence type="ECO:0000256" key="1">
    <source>
        <dbReference type="SAM" id="Phobius"/>
    </source>
</evidence>
<feature type="transmembrane region" description="Helical" evidence="1">
    <location>
        <begin position="40"/>
        <end position="61"/>
    </location>
</feature>
<feature type="transmembrane region" description="Helical" evidence="1">
    <location>
        <begin position="220"/>
        <end position="241"/>
    </location>
</feature>
<evidence type="ECO:0000313" key="2">
    <source>
        <dbReference type="EMBL" id="CAD2154786.1"/>
    </source>
</evidence>
<sequence>MSNSSFNLILSSNSTTSPSIISTSPAVRKFWINTTKPFQLIYVFIVMIPLIIAQLIIIILLSKLIFLVKCKPFAFKLNFSMWTYFLFHLFCTFTCLAYPICEFIRWKSLDETIRTFDLRSPEEQIVLFWTGIWQLNYFACAPIATFILMLDRCLILWSAARNINKYFETLFKWMGLFCLIICYLISLILYLNELPLNTTATQTCRYVDCLMNVYQNRFQLFIKNMFGFANLICCIFFFWSLKHFASQSQSSARILKNRMVKFAIYMEILFEVIPGAFTIFLNLLSYSHTFCFYS</sequence>
<dbReference type="EMBL" id="CAJEWN010000057">
    <property type="protein sequence ID" value="CAD2154786.1"/>
    <property type="molecule type" value="Genomic_DNA"/>
</dbReference>
<accession>A0A6V7UFI7</accession>
<feature type="transmembrane region" description="Helical" evidence="1">
    <location>
        <begin position="126"/>
        <end position="150"/>
    </location>
</feature>
<evidence type="ECO:0000313" key="3">
    <source>
        <dbReference type="Proteomes" id="UP000580250"/>
    </source>
</evidence>
<dbReference type="AlphaFoldDB" id="A0A6V7UFI7"/>
<name>A0A6V7UFI7_MELEN</name>
<reference evidence="2 3" key="1">
    <citation type="submission" date="2020-08" db="EMBL/GenBank/DDBJ databases">
        <authorList>
            <person name="Koutsovoulos G."/>
            <person name="Danchin GJ E."/>
        </authorList>
    </citation>
    <scope>NUCLEOTIDE SEQUENCE [LARGE SCALE GENOMIC DNA]</scope>
</reference>